<keyword evidence="1" id="KW-0175">Coiled coil</keyword>
<organism evidence="3 4">
    <name type="scientific">Candidatus Nitronereus thalassa</name>
    <dbReference type="NCBI Taxonomy" id="3020898"/>
    <lineage>
        <taxon>Bacteria</taxon>
        <taxon>Pseudomonadati</taxon>
        <taxon>Nitrospirota</taxon>
        <taxon>Nitrospiria</taxon>
        <taxon>Nitrospirales</taxon>
        <taxon>Nitrospiraceae</taxon>
        <taxon>Candidatus Nitronereus</taxon>
    </lineage>
</organism>
<feature type="region of interest" description="Disordered" evidence="2">
    <location>
        <begin position="550"/>
        <end position="570"/>
    </location>
</feature>
<evidence type="ECO:0000256" key="2">
    <source>
        <dbReference type="SAM" id="MobiDB-lite"/>
    </source>
</evidence>
<proteinExistence type="predicted"/>
<feature type="coiled-coil region" evidence="1">
    <location>
        <begin position="287"/>
        <end position="314"/>
    </location>
</feature>
<dbReference type="PANTHER" id="PTHR19327">
    <property type="entry name" value="GOLGIN"/>
    <property type="match status" value="1"/>
</dbReference>
<evidence type="ECO:0000313" key="3">
    <source>
        <dbReference type="EMBL" id="MDT7043650.1"/>
    </source>
</evidence>
<reference evidence="3 4" key="1">
    <citation type="journal article" date="2023" name="ISME J.">
        <title>Cultivation and genomic characterization of novel and ubiquitous marine nitrite-oxidizing bacteria from the Nitrospirales.</title>
        <authorList>
            <person name="Mueller A.J."/>
            <person name="Daebeler A."/>
            <person name="Herbold C.W."/>
            <person name="Kirkegaard R.H."/>
            <person name="Daims H."/>
        </authorList>
    </citation>
    <scope>NUCLEOTIDE SEQUENCE [LARGE SCALE GENOMIC DNA]</scope>
    <source>
        <strain evidence="3 4">EB</strain>
    </source>
</reference>
<accession>A0ABU3KB61</accession>
<comment type="caution">
    <text evidence="3">The sequence shown here is derived from an EMBL/GenBank/DDBJ whole genome shotgun (WGS) entry which is preliminary data.</text>
</comment>
<dbReference type="EMBL" id="JAQOUE010000001">
    <property type="protein sequence ID" value="MDT7043650.1"/>
    <property type="molecule type" value="Genomic_DNA"/>
</dbReference>
<keyword evidence="4" id="KW-1185">Reference proteome</keyword>
<dbReference type="Gene3D" id="1.20.5.1230">
    <property type="entry name" value="Apolipoprotein A-I"/>
    <property type="match status" value="1"/>
</dbReference>
<protein>
    <submittedName>
        <fullName evidence="3">Uncharacterized protein</fullName>
    </submittedName>
</protein>
<dbReference type="Proteomes" id="UP001250932">
    <property type="component" value="Unassembled WGS sequence"/>
</dbReference>
<feature type="coiled-coil region" evidence="1">
    <location>
        <begin position="468"/>
        <end position="495"/>
    </location>
</feature>
<evidence type="ECO:0000256" key="1">
    <source>
        <dbReference type="SAM" id="Coils"/>
    </source>
</evidence>
<dbReference type="PANTHER" id="PTHR19327:SF0">
    <property type="entry name" value="GOLGIN SUBFAMILY A MEMBER 4"/>
    <property type="match status" value="1"/>
</dbReference>
<feature type="coiled-coil region" evidence="1">
    <location>
        <begin position="50"/>
        <end position="158"/>
    </location>
</feature>
<sequence>MAQRDLEWCSSKMGRLALFLRRLPKMILIGVLLVSLPSCVAQQADLVRFQQEFETKIAKLDQEKKALASTLAQANQSIKESQAVLAQQKSEVSELVKARAQINSDLRSLREENLPKLSGELESESHRLQRLEKKVDDLVQLEKNLRAELEKSNKARAAEIVTLRDNVQKEFDRQGKTMSEQMAGFRTSLVEFKEALAGIDTRLVAEQARATAAETKMKNEVEAQQTALQEKLDSDTQTLKQYLETDVKTSIGSVAKTLKEVNADLGKQVDAQAAELKAQSALLSNLNTKVGTELAALKEQNEGAKQNLASLTQSMTQFRNGLDAVSAQLGSKVDEHGQTLEQSGSRLKQIEEQYASLSKKFDAETQGLKADLKQARTQVVSQDKHIQDLNQSVVSMREVLDSMAGMLGKRSDEQLQQMGKLAAQLEQVQKAKSQNASQQDANLQALSSHVNEVTASVQSVVTALDHLKSSLSSRLDAQAAQLAEQERRITETANNSSSLQGVNQELQANVEHLNQLTSSLAQLKEVVNTIGTKLGKKVDEHENQIAGLSQRVQQLQSSKKSAASKSSAPK</sequence>
<feature type="compositionally biased region" description="Low complexity" evidence="2">
    <location>
        <begin position="557"/>
        <end position="570"/>
    </location>
</feature>
<name>A0ABU3KB61_9BACT</name>
<dbReference type="RefSeq" id="WP_313834215.1">
    <property type="nucleotide sequence ID" value="NZ_JAQOUE010000001.1"/>
</dbReference>
<evidence type="ECO:0000313" key="4">
    <source>
        <dbReference type="Proteomes" id="UP001250932"/>
    </source>
</evidence>
<gene>
    <name evidence="3" type="ORF">PPG34_14940</name>
</gene>